<keyword evidence="4" id="KW-1185">Reference proteome</keyword>
<dbReference type="Pfam" id="PF00534">
    <property type="entry name" value="Glycos_transf_1"/>
    <property type="match status" value="1"/>
</dbReference>
<gene>
    <name evidence="3" type="ORF">IQ247_26925</name>
</gene>
<organism evidence="3 4">
    <name type="scientific">Plectonema cf. radiosum LEGE 06105</name>
    <dbReference type="NCBI Taxonomy" id="945769"/>
    <lineage>
        <taxon>Bacteria</taxon>
        <taxon>Bacillati</taxon>
        <taxon>Cyanobacteriota</taxon>
        <taxon>Cyanophyceae</taxon>
        <taxon>Oscillatoriophycideae</taxon>
        <taxon>Oscillatoriales</taxon>
        <taxon>Microcoleaceae</taxon>
        <taxon>Plectonema</taxon>
    </lineage>
</organism>
<feature type="domain" description="Glycosyl transferase family 1" evidence="1">
    <location>
        <begin position="223"/>
        <end position="384"/>
    </location>
</feature>
<dbReference type="SUPFAM" id="SSF53756">
    <property type="entry name" value="UDP-Glycosyltransferase/glycogen phosphorylase"/>
    <property type="match status" value="1"/>
</dbReference>
<dbReference type="EMBL" id="JADEWL010000150">
    <property type="protein sequence ID" value="MBE9216252.1"/>
    <property type="molecule type" value="Genomic_DNA"/>
</dbReference>
<evidence type="ECO:0000313" key="4">
    <source>
        <dbReference type="Proteomes" id="UP000620559"/>
    </source>
</evidence>
<protein>
    <submittedName>
        <fullName evidence="3">Glycosyltransferase family 4 protein</fullName>
    </submittedName>
</protein>
<dbReference type="AlphaFoldDB" id="A0A8J7K7K5"/>
<name>A0A8J7K7K5_9CYAN</name>
<dbReference type="PANTHER" id="PTHR12526:SF635">
    <property type="entry name" value="GLYCOSYL TRANSFERASE GROUP 1"/>
    <property type="match status" value="1"/>
</dbReference>
<dbReference type="Proteomes" id="UP000620559">
    <property type="component" value="Unassembled WGS sequence"/>
</dbReference>
<evidence type="ECO:0000259" key="2">
    <source>
        <dbReference type="Pfam" id="PF13439"/>
    </source>
</evidence>
<reference evidence="3" key="1">
    <citation type="submission" date="2020-10" db="EMBL/GenBank/DDBJ databases">
        <authorList>
            <person name="Castelo-Branco R."/>
            <person name="Eusebio N."/>
            <person name="Adriana R."/>
            <person name="Vieira A."/>
            <person name="Brugerolle De Fraissinette N."/>
            <person name="Rezende De Castro R."/>
            <person name="Schneider M.P."/>
            <person name="Vasconcelos V."/>
            <person name="Leao P.N."/>
        </authorList>
    </citation>
    <scope>NUCLEOTIDE SEQUENCE</scope>
    <source>
        <strain evidence="3">LEGE 06105</strain>
    </source>
</reference>
<comment type="caution">
    <text evidence="3">The sequence shown here is derived from an EMBL/GenBank/DDBJ whole genome shotgun (WGS) entry which is preliminary data.</text>
</comment>
<evidence type="ECO:0000313" key="3">
    <source>
        <dbReference type="EMBL" id="MBE9216252.1"/>
    </source>
</evidence>
<sequence>MKILHLSTNDINGGAARGAYWLHQGMIKAGVDSTMLVAQKKSDDFTVIGEKSKFQKGWNLIRPTIDSIPMFFYPNRHKTVFSSSWISAQVHRQIENINPDIINLHWVCGSFLKPESLARFNKPIVWTLRDMWAFTGGCHYAGNCEKYKVNCGACPQLGSESENDISRKLWQRKQKSWQDLNITIVAISNWLAECASNSSLFKDRRIEVIPNALDQLKFKPIPKEIAREILNLPLDKKIILFGAINAVTDKRKGYQYLIPALKHLSSNGLSESKEIVVFGSGQPKEEIDLGMKVHYVGKLHDDTTLALTYSAADVTVTPSIQEAFGKTAMESLACGTPVVAFNATGLKDIVDHQINGYLAKPFDVEDLAKGIVWVLEAKDSEDCKLGYHGREKVEREFTLEIQARRYLSIYESVLNKNF</sequence>
<dbReference type="GO" id="GO:0016757">
    <property type="term" value="F:glycosyltransferase activity"/>
    <property type="evidence" value="ECO:0007669"/>
    <property type="project" value="InterPro"/>
</dbReference>
<evidence type="ECO:0000259" key="1">
    <source>
        <dbReference type="Pfam" id="PF00534"/>
    </source>
</evidence>
<dbReference type="Pfam" id="PF13439">
    <property type="entry name" value="Glyco_transf_4"/>
    <property type="match status" value="1"/>
</dbReference>
<dbReference type="Gene3D" id="3.40.50.2000">
    <property type="entry name" value="Glycogen Phosphorylase B"/>
    <property type="match status" value="2"/>
</dbReference>
<proteinExistence type="predicted"/>
<dbReference type="RefSeq" id="WP_193924716.1">
    <property type="nucleotide sequence ID" value="NZ_JADEWL010000150.1"/>
</dbReference>
<dbReference type="PANTHER" id="PTHR12526">
    <property type="entry name" value="GLYCOSYLTRANSFERASE"/>
    <property type="match status" value="1"/>
</dbReference>
<dbReference type="InterPro" id="IPR001296">
    <property type="entry name" value="Glyco_trans_1"/>
</dbReference>
<accession>A0A8J7K7K5</accession>
<feature type="domain" description="Glycosyltransferase subfamily 4-like N-terminal" evidence="2">
    <location>
        <begin position="13"/>
        <end position="214"/>
    </location>
</feature>
<dbReference type="InterPro" id="IPR028098">
    <property type="entry name" value="Glyco_trans_4-like_N"/>
</dbReference>
<dbReference type="CDD" id="cd03825">
    <property type="entry name" value="GT4_WcaC-like"/>
    <property type="match status" value="1"/>
</dbReference>